<keyword evidence="2" id="KW-0460">Magnesium</keyword>
<dbReference type="Pfam" id="PF19086">
    <property type="entry name" value="Terpene_syn_C_2"/>
    <property type="match status" value="1"/>
</dbReference>
<keyword evidence="2" id="KW-0479">Metal-binding</keyword>
<dbReference type="EMBL" id="CAJPVJ010001833">
    <property type="protein sequence ID" value="CAG2165367.1"/>
    <property type="molecule type" value="Genomic_DNA"/>
</dbReference>
<name>A0A7R9LNE5_9ACAR</name>
<reference evidence="3" key="1">
    <citation type="submission" date="2020-11" db="EMBL/GenBank/DDBJ databases">
        <authorList>
            <person name="Tran Van P."/>
        </authorList>
    </citation>
    <scope>NUCLEOTIDE SEQUENCE</scope>
</reference>
<evidence type="ECO:0000256" key="2">
    <source>
        <dbReference type="RuleBase" id="RU366034"/>
    </source>
</evidence>
<dbReference type="EMBL" id="OC916658">
    <property type="protein sequence ID" value="CAD7644878.1"/>
    <property type="molecule type" value="Genomic_DNA"/>
</dbReference>
<dbReference type="AlphaFoldDB" id="A0A7R9LNE5"/>
<dbReference type="GO" id="GO:0008299">
    <property type="term" value="P:isoprenoid biosynthetic process"/>
    <property type="evidence" value="ECO:0007669"/>
    <property type="project" value="UniProtKB-ARBA"/>
</dbReference>
<accession>A0A7R9LNE5</accession>
<dbReference type="GO" id="GO:0046872">
    <property type="term" value="F:metal ion binding"/>
    <property type="evidence" value="ECO:0007669"/>
    <property type="project" value="UniProtKB-KW"/>
</dbReference>
<dbReference type="PANTHER" id="PTHR35201:SF4">
    <property type="entry name" value="BETA-PINACENE SYNTHASE-RELATED"/>
    <property type="match status" value="1"/>
</dbReference>
<gene>
    <name evidence="3" type="ORF">ONB1V03_LOCUS4910</name>
</gene>
<keyword evidence="4" id="KW-1185">Reference proteome</keyword>
<protein>
    <recommendedName>
        <fullName evidence="2">Terpene synthase</fullName>
        <ecNumber evidence="2">4.2.3.-</ecNumber>
    </recommendedName>
</protein>
<comment type="cofactor">
    <cofactor evidence="2">
        <name>Mg(2+)</name>
        <dbReference type="ChEBI" id="CHEBI:18420"/>
    </cofactor>
</comment>
<dbReference type="GO" id="GO:0010333">
    <property type="term" value="F:terpene synthase activity"/>
    <property type="evidence" value="ECO:0007669"/>
    <property type="project" value="InterPro"/>
</dbReference>
<organism evidence="3">
    <name type="scientific">Oppiella nova</name>
    <dbReference type="NCBI Taxonomy" id="334625"/>
    <lineage>
        <taxon>Eukaryota</taxon>
        <taxon>Metazoa</taxon>
        <taxon>Ecdysozoa</taxon>
        <taxon>Arthropoda</taxon>
        <taxon>Chelicerata</taxon>
        <taxon>Arachnida</taxon>
        <taxon>Acari</taxon>
        <taxon>Acariformes</taxon>
        <taxon>Sarcoptiformes</taxon>
        <taxon>Oribatida</taxon>
        <taxon>Brachypylina</taxon>
        <taxon>Oppioidea</taxon>
        <taxon>Oppiidae</taxon>
        <taxon>Oppiella</taxon>
    </lineage>
</organism>
<dbReference type="Proteomes" id="UP000728032">
    <property type="component" value="Unassembled WGS sequence"/>
</dbReference>
<evidence type="ECO:0000256" key="1">
    <source>
        <dbReference type="ARBA" id="ARBA00006333"/>
    </source>
</evidence>
<dbReference type="InterPro" id="IPR008949">
    <property type="entry name" value="Isoprenoid_synthase_dom_sf"/>
</dbReference>
<evidence type="ECO:0000313" key="4">
    <source>
        <dbReference type="Proteomes" id="UP000728032"/>
    </source>
</evidence>
<dbReference type="EC" id="4.2.3.-" evidence="2"/>
<dbReference type="PANTHER" id="PTHR35201">
    <property type="entry name" value="TERPENE SYNTHASE"/>
    <property type="match status" value="1"/>
</dbReference>
<dbReference type="InterPro" id="IPR034686">
    <property type="entry name" value="Terpene_cyclase-like_2"/>
</dbReference>
<sequence>MGDNNSNMLIYQRDDQNDKILDFDIRGLHVERVVYNKHVPNLKEQLVTQIIDSKGDLKGLNRLVKDAVDFTLLSYPNVEDHNALLGVVMWNLFGFFLDDFLDGHTTQQAYWVRKWKQNITVGHSSGTDFLDLFFNKLCAQMNKILSEKLIRMHNSWYIKYLDYYAETKKVKTGDHMYTMAEYDALRIIDSLYDIIPIFLCGSSKFDPDEYPEIVTDEAWTMFNTWAARHAYYVNDLYSSKKETLQHQGKFNLIYVIMSNDKCDAQTAADKTVTMIAEAWTMVIKYADMLRLHNIPLLRQYITDIKCMLKGNLYWSSITPRTNNTISLSALSSPVGLAHGLAYVHYGA</sequence>
<keyword evidence="2" id="KW-0456">Lyase</keyword>
<dbReference type="SUPFAM" id="SSF48576">
    <property type="entry name" value="Terpenoid synthases"/>
    <property type="match status" value="1"/>
</dbReference>
<evidence type="ECO:0000313" key="3">
    <source>
        <dbReference type="EMBL" id="CAD7644878.1"/>
    </source>
</evidence>
<comment type="similarity">
    <text evidence="1 2">Belongs to the terpene synthase family.</text>
</comment>
<dbReference type="Gene3D" id="1.10.600.10">
    <property type="entry name" value="Farnesyl Diphosphate Synthase"/>
    <property type="match status" value="1"/>
</dbReference>
<dbReference type="OrthoDB" id="8300255at2759"/>
<proteinExistence type="inferred from homology"/>